<protein>
    <submittedName>
        <fullName evidence="2">Uncharacterized protein</fullName>
    </submittedName>
</protein>
<organism evidence="2 3">
    <name type="scientific">Auricularia subglabra (strain TFB-10046 / SS5)</name>
    <name type="common">White-rot fungus</name>
    <name type="synonym">Auricularia delicata (strain TFB10046)</name>
    <dbReference type="NCBI Taxonomy" id="717982"/>
    <lineage>
        <taxon>Eukaryota</taxon>
        <taxon>Fungi</taxon>
        <taxon>Dikarya</taxon>
        <taxon>Basidiomycota</taxon>
        <taxon>Agaricomycotina</taxon>
        <taxon>Agaricomycetes</taxon>
        <taxon>Auriculariales</taxon>
        <taxon>Auriculariaceae</taxon>
        <taxon>Auricularia</taxon>
    </lineage>
</organism>
<proteinExistence type="predicted"/>
<dbReference type="Proteomes" id="UP000006514">
    <property type="component" value="Unassembled WGS sequence"/>
</dbReference>
<dbReference type="EMBL" id="JH688128">
    <property type="protein sequence ID" value="EJD33657.1"/>
    <property type="molecule type" value="Genomic_DNA"/>
</dbReference>
<feature type="signal peptide" evidence="1">
    <location>
        <begin position="1"/>
        <end position="20"/>
    </location>
</feature>
<feature type="chain" id="PRO_5003741252" evidence="1">
    <location>
        <begin position="21"/>
        <end position="91"/>
    </location>
</feature>
<reference evidence="3" key="1">
    <citation type="journal article" date="2012" name="Science">
        <title>The Paleozoic origin of enzymatic lignin decomposition reconstructed from 31 fungal genomes.</title>
        <authorList>
            <person name="Floudas D."/>
            <person name="Binder M."/>
            <person name="Riley R."/>
            <person name="Barry K."/>
            <person name="Blanchette R.A."/>
            <person name="Henrissat B."/>
            <person name="Martinez A.T."/>
            <person name="Otillar R."/>
            <person name="Spatafora J.W."/>
            <person name="Yadav J.S."/>
            <person name="Aerts A."/>
            <person name="Benoit I."/>
            <person name="Boyd A."/>
            <person name="Carlson A."/>
            <person name="Copeland A."/>
            <person name="Coutinho P.M."/>
            <person name="de Vries R.P."/>
            <person name="Ferreira P."/>
            <person name="Findley K."/>
            <person name="Foster B."/>
            <person name="Gaskell J."/>
            <person name="Glotzer D."/>
            <person name="Gorecki P."/>
            <person name="Heitman J."/>
            <person name="Hesse C."/>
            <person name="Hori C."/>
            <person name="Igarashi K."/>
            <person name="Jurgens J.A."/>
            <person name="Kallen N."/>
            <person name="Kersten P."/>
            <person name="Kohler A."/>
            <person name="Kuees U."/>
            <person name="Kumar T.K.A."/>
            <person name="Kuo A."/>
            <person name="LaButti K."/>
            <person name="Larrondo L.F."/>
            <person name="Lindquist E."/>
            <person name="Ling A."/>
            <person name="Lombard V."/>
            <person name="Lucas S."/>
            <person name="Lundell T."/>
            <person name="Martin R."/>
            <person name="McLaughlin D.J."/>
            <person name="Morgenstern I."/>
            <person name="Morin E."/>
            <person name="Murat C."/>
            <person name="Nagy L.G."/>
            <person name="Nolan M."/>
            <person name="Ohm R.A."/>
            <person name="Patyshakuliyeva A."/>
            <person name="Rokas A."/>
            <person name="Ruiz-Duenas F.J."/>
            <person name="Sabat G."/>
            <person name="Salamov A."/>
            <person name="Samejima M."/>
            <person name="Schmutz J."/>
            <person name="Slot J.C."/>
            <person name="St John F."/>
            <person name="Stenlid J."/>
            <person name="Sun H."/>
            <person name="Sun S."/>
            <person name="Syed K."/>
            <person name="Tsang A."/>
            <person name="Wiebenga A."/>
            <person name="Young D."/>
            <person name="Pisabarro A."/>
            <person name="Eastwood D.C."/>
            <person name="Martin F."/>
            <person name="Cullen D."/>
            <person name="Grigoriev I.V."/>
            <person name="Hibbett D.S."/>
        </authorList>
    </citation>
    <scope>NUCLEOTIDE SEQUENCE [LARGE SCALE GENOMIC DNA]</scope>
    <source>
        <strain evidence="3">TFB10046</strain>
    </source>
</reference>
<evidence type="ECO:0000313" key="2">
    <source>
        <dbReference type="EMBL" id="EJD33657.1"/>
    </source>
</evidence>
<dbReference type="AlphaFoldDB" id="J0WP66"/>
<dbReference type="InParanoid" id="J0WP66"/>
<evidence type="ECO:0000313" key="3">
    <source>
        <dbReference type="Proteomes" id="UP000006514"/>
    </source>
</evidence>
<keyword evidence="1" id="KW-0732">Signal</keyword>
<keyword evidence="3" id="KW-1185">Reference proteome</keyword>
<evidence type="ECO:0000256" key="1">
    <source>
        <dbReference type="SAM" id="SignalP"/>
    </source>
</evidence>
<name>J0WP66_AURST</name>
<sequence length="91" mass="9852">MRVLARVLPAILAAGHGALALHAEDAGKVDWHKKQIGIPLSEPRFAPNFHRVPPYRFGQPWKSVVLTATEANVLAGINPADGALDNLHQTM</sequence>
<gene>
    <name evidence="2" type="ORF">AURDEDRAFT_177255</name>
</gene>
<dbReference type="KEGG" id="adl:AURDEDRAFT_177255"/>
<accession>J0WP66</accession>